<dbReference type="eggNOG" id="COG2501">
    <property type="taxonomic scope" value="Bacteria"/>
</dbReference>
<name>Q9RUJ5_DEIRA</name>
<dbReference type="STRING" id="243230.DR_1391"/>
<accession>Q9RUJ5</accession>
<dbReference type="EnsemblBacteria" id="AAF10958">
    <property type="protein sequence ID" value="AAF10958"/>
    <property type="gene ID" value="DR_1391"/>
</dbReference>
<keyword evidence="1" id="KW-0694">RNA-binding</keyword>
<dbReference type="GO" id="GO:0003723">
    <property type="term" value="F:RNA binding"/>
    <property type="evidence" value="ECO:0007669"/>
    <property type="project" value="UniProtKB-KW"/>
</dbReference>
<dbReference type="InParanoid" id="Q9RUJ5"/>
<proteinExistence type="predicted"/>
<organism evidence="2 3">
    <name type="scientific">Deinococcus radiodurans (strain ATCC 13939 / DSM 20539 / JCM 16871 / CCUG 27074 / LMG 4051 / NBRC 15346 / NCIMB 9279 / VKM B-1422 / R1)</name>
    <dbReference type="NCBI Taxonomy" id="243230"/>
    <lineage>
        <taxon>Bacteria</taxon>
        <taxon>Thermotogati</taxon>
        <taxon>Deinococcota</taxon>
        <taxon>Deinococci</taxon>
        <taxon>Deinococcales</taxon>
        <taxon>Deinococcaceae</taxon>
        <taxon>Deinococcus</taxon>
    </lineage>
</organism>
<evidence type="ECO:0000313" key="3">
    <source>
        <dbReference type="Proteomes" id="UP000002524"/>
    </source>
</evidence>
<dbReference type="EMBL" id="AE000513">
    <property type="protein sequence ID" value="AAF10958.1"/>
    <property type="molecule type" value="Genomic_DNA"/>
</dbReference>
<evidence type="ECO:0000256" key="1">
    <source>
        <dbReference type="PROSITE-ProRule" id="PRU00182"/>
    </source>
</evidence>
<dbReference type="PROSITE" id="PS50889">
    <property type="entry name" value="S4"/>
    <property type="match status" value="1"/>
</dbReference>
<dbReference type="SUPFAM" id="SSF55174">
    <property type="entry name" value="Alpha-L RNA-binding motif"/>
    <property type="match status" value="1"/>
</dbReference>
<dbReference type="PATRIC" id="fig|243230.17.peg.1588"/>
<dbReference type="InterPro" id="IPR036986">
    <property type="entry name" value="S4_RNA-bd_sf"/>
</dbReference>
<dbReference type="HOGENOM" id="CLU_2245530_0_0_0"/>
<sequence length="104" mass="11682">MEAQAALFRLCWNGAQPVSRPPQRPICHHAAMTGSFPQGEAAQQTIDLQDFLKLQGVVETGGEAKFRVQGGEVRVNGEIETRRRKKLRRGDVVEYAGHRLKVDW</sequence>
<dbReference type="Proteomes" id="UP000002524">
    <property type="component" value="Chromosome 1"/>
</dbReference>
<dbReference type="PIR" id="H75402">
    <property type="entry name" value="H75402"/>
</dbReference>
<keyword evidence="3" id="KW-1185">Reference proteome</keyword>
<dbReference type="PaxDb" id="243230-DR_1391"/>
<gene>
    <name evidence="2" type="ordered locus">DR_1391</name>
</gene>
<dbReference type="FunCoup" id="Q9RUJ5">
    <property type="interactions" value="50"/>
</dbReference>
<dbReference type="Gene3D" id="3.10.290.10">
    <property type="entry name" value="RNA-binding S4 domain"/>
    <property type="match status" value="1"/>
</dbReference>
<dbReference type="CDD" id="cd00165">
    <property type="entry name" value="S4"/>
    <property type="match status" value="1"/>
</dbReference>
<dbReference type="AlphaFoldDB" id="Q9RUJ5"/>
<dbReference type="OrthoDB" id="9811532at2"/>
<dbReference type="Pfam" id="PF13275">
    <property type="entry name" value="S4_2"/>
    <property type="match status" value="1"/>
</dbReference>
<dbReference type="KEGG" id="dra:DR_1391"/>
<protein>
    <submittedName>
        <fullName evidence="2">Uncharacterized protein</fullName>
    </submittedName>
</protein>
<reference evidence="2 3" key="1">
    <citation type="journal article" date="1999" name="Science">
        <title>Genome sequence of the radioresistant bacterium Deinococcus radiodurans R1.</title>
        <authorList>
            <person name="White O."/>
            <person name="Eisen J.A."/>
            <person name="Heidelberg J.F."/>
            <person name="Hickey E.K."/>
            <person name="Peterson J.D."/>
            <person name="Dodson R.J."/>
            <person name="Haft D.H."/>
            <person name="Gwinn M.L."/>
            <person name="Nelson W.C."/>
            <person name="Richardson D.L."/>
            <person name="Moffat K.S."/>
            <person name="Qin H."/>
            <person name="Jiang L."/>
            <person name="Pamphile W."/>
            <person name="Crosby M."/>
            <person name="Shen M."/>
            <person name="Vamathevan J.J."/>
            <person name="Lam P."/>
            <person name="McDonald L."/>
            <person name="Utterback T."/>
            <person name="Zalewski C."/>
            <person name="Makarova K.S."/>
            <person name="Aravind L."/>
            <person name="Daly M.J."/>
            <person name="Minton K.W."/>
            <person name="Fleischmann R.D."/>
            <person name="Ketchum K.A."/>
            <person name="Nelson K.E."/>
            <person name="Salzberg S."/>
            <person name="Smith H.O."/>
            <person name="Venter J.C."/>
            <person name="Fraser C.M."/>
        </authorList>
    </citation>
    <scope>NUCLEOTIDE SEQUENCE [LARGE SCALE GENOMIC DNA]</scope>
    <source>
        <strain evidence="3">ATCC 13939 / DSM 20539 / JCM 16871 / LMG 4051 / NBRC 15346 / NCIMB 9279 / R1 / VKM B-1422</strain>
    </source>
</reference>
<evidence type="ECO:0000313" key="2">
    <source>
        <dbReference type="EMBL" id="AAF10958.1"/>
    </source>
</evidence>